<dbReference type="Gene3D" id="3.50.50.100">
    <property type="match status" value="1"/>
</dbReference>
<keyword evidence="3" id="KW-0285">Flavoprotein</keyword>
<evidence type="ECO:0000259" key="6">
    <source>
        <dbReference type="Pfam" id="PF07992"/>
    </source>
</evidence>
<evidence type="ECO:0000256" key="2">
    <source>
        <dbReference type="ARBA" id="ARBA00005272"/>
    </source>
</evidence>
<dbReference type="InterPro" id="IPR036188">
    <property type="entry name" value="FAD/NAD-bd_sf"/>
</dbReference>
<name>A0A2U9Q0K4_MYCSE</name>
<evidence type="ECO:0000256" key="4">
    <source>
        <dbReference type="ARBA" id="ARBA00022827"/>
    </source>
</evidence>
<dbReference type="GO" id="GO:0019646">
    <property type="term" value="P:aerobic electron transport chain"/>
    <property type="evidence" value="ECO:0007669"/>
    <property type="project" value="TreeGrafter"/>
</dbReference>
<reference evidence="7 8" key="1">
    <citation type="journal article" date="2013" name="Genome Announc.">
        <title>Draft genome sequence of MKD8, a conjugal recipient Mycobacterium smegmatis strain.</title>
        <authorList>
            <person name="Gray T.A."/>
            <person name="Palumbo M.J."/>
            <person name="Derbyshire K.M."/>
        </authorList>
    </citation>
    <scope>NUCLEOTIDE SEQUENCE [LARGE SCALE GENOMIC DNA]</scope>
    <source>
        <strain evidence="7 8">MKD8</strain>
    </source>
</reference>
<keyword evidence="5" id="KW-0560">Oxidoreductase</keyword>
<comment type="similarity">
    <text evidence="2">Belongs to the NADH dehydrogenase family.</text>
</comment>
<reference evidence="8" key="2">
    <citation type="submission" date="2018-03" db="EMBL/GenBank/DDBJ databases">
        <authorList>
            <person name="Derbyshire K."/>
            <person name="Gray T.A."/>
            <person name="Champion M."/>
        </authorList>
    </citation>
    <scope>NUCLEOTIDE SEQUENCE [LARGE SCALE GENOMIC DNA]</scope>
    <source>
        <strain evidence="8">MKD8</strain>
    </source>
</reference>
<comment type="cofactor">
    <cofactor evidence="1">
        <name>FAD</name>
        <dbReference type="ChEBI" id="CHEBI:57692"/>
    </cofactor>
</comment>
<gene>
    <name evidence="7" type="ORF">D806_066580</name>
</gene>
<sequence>MYDTVLGYLSHRRGRRALEGMTAHNKTHRVVVIGGGYAGTLAANRLQQNPDIDITLINPRPQFVHRMRLHQMAAGAREAVVDYGTLLGSGVRLLADRVDRIDTANRRIDLASGDSMGYDYVVYAVGSTALVPESVEGAAEFAHTVAEYEAAQRLRATVNALAPDAWITVVGAGFTGIEVAAELATGGRTVSLVAGAQLAPTLGGPARRAVSRWMAKNGVGLLEDAMVTEVRPDAVVLDDGTVWRSDLTIWAGGFDVPDLASRSGLRTDMLGRLITDATLTSIDDDRVLAAGDAAAPSGKALRMACYTAGPMAATAADTILSRIAGTPPEAFSLGYLGSCLGLGRRSAVMQFTRRDDTPLDVHLRGRVAGAVKELVLKGILWSLRREGRKPGATSWLKNGDTVTSPALVDAKGSGHDGPIG</sequence>
<keyword evidence="4" id="KW-0274">FAD</keyword>
<evidence type="ECO:0000313" key="8">
    <source>
        <dbReference type="Proteomes" id="UP000011200"/>
    </source>
</evidence>
<dbReference type="AlphaFoldDB" id="A0A2U9Q0K4"/>
<dbReference type="Proteomes" id="UP000011200">
    <property type="component" value="Chromosome"/>
</dbReference>
<evidence type="ECO:0000256" key="3">
    <source>
        <dbReference type="ARBA" id="ARBA00022630"/>
    </source>
</evidence>
<dbReference type="PRINTS" id="PR00368">
    <property type="entry name" value="FADPNR"/>
</dbReference>
<dbReference type="Pfam" id="PF07992">
    <property type="entry name" value="Pyr_redox_2"/>
    <property type="match status" value="1"/>
</dbReference>
<evidence type="ECO:0000256" key="1">
    <source>
        <dbReference type="ARBA" id="ARBA00001974"/>
    </source>
</evidence>
<dbReference type="GO" id="GO:0003955">
    <property type="term" value="F:NAD(P)H dehydrogenase (quinone) activity"/>
    <property type="evidence" value="ECO:0007669"/>
    <property type="project" value="TreeGrafter"/>
</dbReference>
<organism evidence="7 8">
    <name type="scientific">Mycolicibacterium smegmatis (strain MKD8)</name>
    <name type="common">Mycobacterium smegmatis</name>
    <dbReference type="NCBI Taxonomy" id="1214915"/>
    <lineage>
        <taxon>Bacteria</taxon>
        <taxon>Bacillati</taxon>
        <taxon>Actinomycetota</taxon>
        <taxon>Actinomycetes</taxon>
        <taxon>Mycobacteriales</taxon>
        <taxon>Mycobacteriaceae</taxon>
        <taxon>Mycolicibacterium</taxon>
    </lineage>
</organism>
<evidence type="ECO:0000256" key="5">
    <source>
        <dbReference type="ARBA" id="ARBA00023002"/>
    </source>
</evidence>
<protein>
    <submittedName>
        <fullName evidence="7">Dehydrogenase</fullName>
    </submittedName>
</protein>
<dbReference type="PANTHER" id="PTHR42913">
    <property type="entry name" value="APOPTOSIS-INDUCING FACTOR 1"/>
    <property type="match status" value="1"/>
</dbReference>
<proteinExistence type="inferred from homology"/>
<dbReference type="SUPFAM" id="SSF51905">
    <property type="entry name" value="FAD/NAD(P)-binding domain"/>
    <property type="match status" value="1"/>
</dbReference>
<dbReference type="InterPro" id="IPR051169">
    <property type="entry name" value="NADH-Q_oxidoreductase"/>
</dbReference>
<accession>A0A2U9Q0K4</accession>
<evidence type="ECO:0000313" key="7">
    <source>
        <dbReference type="EMBL" id="AWT57590.1"/>
    </source>
</evidence>
<dbReference type="EMBL" id="CP027541">
    <property type="protein sequence ID" value="AWT57590.1"/>
    <property type="molecule type" value="Genomic_DNA"/>
</dbReference>
<dbReference type="PANTHER" id="PTHR42913:SF3">
    <property type="entry name" value="64 KDA MITOCHONDRIAL NADH DEHYDROGENASE (EUROFUNG)"/>
    <property type="match status" value="1"/>
</dbReference>
<dbReference type="InterPro" id="IPR023753">
    <property type="entry name" value="FAD/NAD-binding_dom"/>
</dbReference>
<feature type="domain" description="FAD/NAD(P)-binding" evidence="6">
    <location>
        <begin position="29"/>
        <end position="310"/>
    </location>
</feature>